<evidence type="ECO:0000313" key="13">
    <source>
        <dbReference type="EMBL" id="ATX78154.1"/>
    </source>
</evidence>
<keyword evidence="1 11" id="KW-0963">Cytoplasm</keyword>
<evidence type="ECO:0000256" key="9">
    <source>
        <dbReference type="ARBA" id="ARBA00022842"/>
    </source>
</evidence>
<protein>
    <recommendedName>
        <fullName evidence="11">Stress response kinase A</fullName>
        <ecNumber evidence="11">2.7.11.1</ecNumber>
    </recommendedName>
    <alternativeName>
        <fullName evidence="11">Serine/threonine-protein kinase SrkA</fullName>
    </alternativeName>
</protein>
<keyword evidence="10 11" id="KW-0346">Stress response</keyword>
<evidence type="ECO:0000256" key="4">
    <source>
        <dbReference type="ARBA" id="ARBA00022679"/>
    </source>
</evidence>
<organism evidence="13 14">
    <name type="scientific">Reinekea forsetii</name>
    <dbReference type="NCBI Taxonomy" id="1336806"/>
    <lineage>
        <taxon>Bacteria</taxon>
        <taxon>Pseudomonadati</taxon>
        <taxon>Pseudomonadota</taxon>
        <taxon>Gammaproteobacteria</taxon>
        <taxon>Oceanospirillales</taxon>
        <taxon>Saccharospirillaceae</taxon>
        <taxon>Reinekea</taxon>
    </lineage>
</organism>
<dbReference type="Pfam" id="PF01636">
    <property type="entry name" value="APH"/>
    <property type="match status" value="1"/>
</dbReference>
<sequence>MSEAQHPYALLSQDRLIDWLESLDIDTDYRIYPLNSYENRVYRVGIEDSQPIVVKVYRPGRWNEAQIREELAYTQQLSDDDISVVPALEVKGDILHERDGFFFTCFPMRAGHALELDDPGKLYRIGQMLGRMHNCGQLDAFITRPHLSLIEPIVQAQQFFSASDLIPDSIRANYLSTLAALEGLMRPFQAVLETTDQFRIHGDFHAGNILTRDENILLVDFDDTVMGPAMQDIWKLLSGPETEQQQQLNELEQGYQQFRAFPRTEVKLIEALRTTHMVRHNLWIARRWSDPAFPFAFPWLGTERYWGEHLLQLREQWANLQDIKL</sequence>
<dbReference type="PANTHER" id="PTHR39573">
    <property type="entry name" value="STRESS RESPONSE KINASE A"/>
    <property type="match status" value="1"/>
</dbReference>
<keyword evidence="2 11" id="KW-0723">Serine/threonine-protein kinase</keyword>
<dbReference type="Proteomes" id="UP000229757">
    <property type="component" value="Chromosome"/>
</dbReference>
<dbReference type="AlphaFoldDB" id="A0A2K8KZC2"/>
<comment type="cofactor">
    <cofactor evidence="11">
        <name>Mg(2+)</name>
        <dbReference type="ChEBI" id="CHEBI:18420"/>
    </cofactor>
</comment>
<feature type="binding site" evidence="11">
    <location>
        <position position="220"/>
    </location>
    <ligand>
        <name>Mg(2+)</name>
        <dbReference type="ChEBI" id="CHEBI:18420"/>
    </ligand>
</feature>
<evidence type="ECO:0000256" key="5">
    <source>
        <dbReference type="ARBA" id="ARBA00022723"/>
    </source>
</evidence>
<proteinExistence type="inferred from homology"/>
<keyword evidence="9 11" id="KW-0460">Magnesium</keyword>
<dbReference type="RefSeq" id="WP_158524410.1">
    <property type="nucleotide sequence ID" value="NZ_CP011797.1"/>
</dbReference>
<evidence type="ECO:0000313" key="14">
    <source>
        <dbReference type="Proteomes" id="UP000229757"/>
    </source>
</evidence>
<feature type="binding site" evidence="11">
    <location>
        <position position="208"/>
    </location>
    <ligand>
        <name>Mg(2+)</name>
        <dbReference type="ChEBI" id="CHEBI:18420"/>
    </ligand>
</feature>
<dbReference type="InterPro" id="IPR002575">
    <property type="entry name" value="Aminoglycoside_PTrfase"/>
</dbReference>
<dbReference type="KEGG" id="rfo:REIFOR_03035"/>
<feature type="active site" description="Proton acceptor" evidence="11">
    <location>
        <position position="203"/>
    </location>
</feature>
<dbReference type="Gene3D" id="3.30.200.70">
    <property type="match status" value="1"/>
</dbReference>
<dbReference type="PANTHER" id="PTHR39573:SF1">
    <property type="entry name" value="STRESS RESPONSE KINASE A"/>
    <property type="match status" value="1"/>
</dbReference>
<name>A0A2K8KZC2_9GAMM</name>
<dbReference type="HAMAP" id="MF_01497">
    <property type="entry name" value="SrkA_kinase"/>
    <property type="match status" value="1"/>
</dbReference>
<dbReference type="InterPro" id="IPR011009">
    <property type="entry name" value="Kinase-like_dom_sf"/>
</dbReference>
<feature type="site" description="ATP" evidence="11">
    <location>
        <position position="36"/>
    </location>
</feature>
<dbReference type="GO" id="GO:0000287">
    <property type="term" value="F:magnesium ion binding"/>
    <property type="evidence" value="ECO:0007669"/>
    <property type="project" value="UniProtKB-UniRule"/>
</dbReference>
<evidence type="ECO:0000259" key="12">
    <source>
        <dbReference type="Pfam" id="PF01636"/>
    </source>
</evidence>
<accession>A0A2K8KZC2</accession>
<dbReference type="GO" id="GO:0004674">
    <property type="term" value="F:protein serine/threonine kinase activity"/>
    <property type="evidence" value="ECO:0007669"/>
    <property type="project" value="UniProtKB-UniRule"/>
</dbReference>
<evidence type="ECO:0000256" key="2">
    <source>
        <dbReference type="ARBA" id="ARBA00022527"/>
    </source>
</evidence>
<comment type="subcellular location">
    <subcellularLocation>
        <location evidence="11">Cytoplasm</location>
    </subcellularLocation>
</comment>
<dbReference type="Gene3D" id="1.20.1270.170">
    <property type="match status" value="1"/>
</dbReference>
<evidence type="ECO:0000256" key="11">
    <source>
        <dbReference type="HAMAP-Rule" id="MF_01497"/>
    </source>
</evidence>
<dbReference type="GO" id="GO:0106310">
    <property type="term" value="F:protein serine kinase activity"/>
    <property type="evidence" value="ECO:0007669"/>
    <property type="project" value="RHEA"/>
</dbReference>
<dbReference type="EC" id="2.7.11.1" evidence="11"/>
<gene>
    <name evidence="11" type="primary">srkA</name>
    <name evidence="13" type="ORF">REIFOR_03035</name>
</gene>
<keyword evidence="3 11" id="KW-0597">Phosphoprotein</keyword>
<dbReference type="GO" id="GO:0005737">
    <property type="term" value="C:cytoplasm"/>
    <property type="evidence" value="ECO:0007669"/>
    <property type="project" value="UniProtKB-SubCell"/>
</dbReference>
<dbReference type="SUPFAM" id="SSF56112">
    <property type="entry name" value="Protein kinase-like (PK-like)"/>
    <property type="match status" value="1"/>
</dbReference>
<comment type="catalytic activity">
    <reaction evidence="11">
        <text>L-threonyl-[protein] + ATP = O-phospho-L-threonyl-[protein] + ADP + H(+)</text>
        <dbReference type="Rhea" id="RHEA:46608"/>
        <dbReference type="Rhea" id="RHEA-COMP:11060"/>
        <dbReference type="Rhea" id="RHEA-COMP:11605"/>
        <dbReference type="ChEBI" id="CHEBI:15378"/>
        <dbReference type="ChEBI" id="CHEBI:30013"/>
        <dbReference type="ChEBI" id="CHEBI:30616"/>
        <dbReference type="ChEBI" id="CHEBI:61977"/>
        <dbReference type="ChEBI" id="CHEBI:456216"/>
        <dbReference type="EC" id="2.7.11.1"/>
    </reaction>
</comment>
<keyword evidence="6 11" id="KW-0547">Nucleotide-binding</keyword>
<dbReference type="InterPro" id="IPR032882">
    <property type="entry name" value="SrkA/RdoA"/>
</dbReference>
<evidence type="ECO:0000256" key="1">
    <source>
        <dbReference type="ARBA" id="ARBA00022490"/>
    </source>
</evidence>
<dbReference type="GO" id="GO:0005524">
    <property type="term" value="F:ATP binding"/>
    <property type="evidence" value="ECO:0007669"/>
    <property type="project" value="UniProtKB-UniRule"/>
</dbReference>
<evidence type="ECO:0000256" key="10">
    <source>
        <dbReference type="ARBA" id="ARBA00023016"/>
    </source>
</evidence>
<reference evidence="13 14" key="1">
    <citation type="journal article" date="2017" name="Environ. Microbiol.">
        <title>Genomic and physiological analyses of 'Reinekea forsetii' reveal a versatile opportunistic lifestyle during spring algae blooms.</title>
        <authorList>
            <person name="Avci B."/>
            <person name="Hahnke R.L."/>
            <person name="Chafee M."/>
            <person name="Fischer T."/>
            <person name="Gruber-Vodicka H."/>
            <person name="Tegetmeyer H.E."/>
            <person name="Harder J."/>
            <person name="Fuchs B.M."/>
            <person name="Amann R.I."/>
            <person name="Teeling H."/>
        </authorList>
    </citation>
    <scope>NUCLEOTIDE SEQUENCE [LARGE SCALE GENOMIC DNA]</scope>
    <source>
        <strain evidence="13 14">Hel1_31_D35</strain>
    </source>
</reference>
<feature type="active site" evidence="11">
    <location>
        <position position="220"/>
    </location>
</feature>
<dbReference type="NCBIfam" id="NF008738">
    <property type="entry name" value="PRK11768.1"/>
    <property type="match status" value="1"/>
</dbReference>
<feature type="domain" description="Aminoglycoside phosphotransferase" evidence="12">
    <location>
        <begin position="34"/>
        <end position="262"/>
    </location>
</feature>
<comment type="subunit">
    <text evidence="11">Monomer.</text>
</comment>
<keyword evidence="14" id="KW-1185">Reference proteome</keyword>
<dbReference type="EMBL" id="CP011797">
    <property type="protein sequence ID" value="ATX78154.1"/>
    <property type="molecule type" value="Genomic_DNA"/>
</dbReference>
<dbReference type="OrthoDB" id="5392197at2"/>
<evidence type="ECO:0000256" key="6">
    <source>
        <dbReference type="ARBA" id="ARBA00022741"/>
    </source>
</evidence>
<keyword evidence="7 11" id="KW-0418">Kinase</keyword>
<dbReference type="Gene3D" id="1.10.510.10">
    <property type="entry name" value="Transferase(Phosphotransferase) domain 1"/>
    <property type="match status" value="1"/>
</dbReference>
<comment type="similarity">
    <text evidence="11">Belongs to the SrkA/RdoA protein kinase family.</text>
</comment>
<evidence type="ECO:0000256" key="3">
    <source>
        <dbReference type="ARBA" id="ARBA00022553"/>
    </source>
</evidence>
<evidence type="ECO:0000256" key="7">
    <source>
        <dbReference type="ARBA" id="ARBA00022777"/>
    </source>
</evidence>
<comment type="function">
    <text evidence="11">A protein kinase that phosphorylates Ser and Thr residues. Probably acts to suppress the effects of stress linked to accumulation of reactive oxygen species. Probably involved in the extracytoplasmic stress response.</text>
</comment>
<keyword evidence="5 11" id="KW-0479">Metal-binding</keyword>
<evidence type="ECO:0000256" key="8">
    <source>
        <dbReference type="ARBA" id="ARBA00022840"/>
    </source>
</evidence>
<keyword evidence="8 11" id="KW-0067">ATP-binding</keyword>
<keyword evidence="4 11" id="KW-0808">Transferase</keyword>
<comment type="catalytic activity">
    <reaction evidence="11">
        <text>L-seryl-[protein] + ATP = O-phospho-L-seryl-[protein] + ADP + H(+)</text>
        <dbReference type="Rhea" id="RHEA:17989"/>
        <dbReference type="Rhea" id="RHEA-COMP:9863"/>
        <dbReference type="Rhea" id="RHEA-COMP:11604"/>
        <dbReference type="ChEBI" id="CHEBI:15378"/>
        <dbReference type="ChEBI" id="CHEBI:29999"/>
        <dbReference type="ChEBI" id="CHEBI:30616"/>
        <dbReference type="ChEBI" id="CHEBI:83421"/>
        <dbReference type="ChEBI" id="CHEBI:456216"/>
        <dbReference type="EC" id="2.7.11.1"/>
    </reaction>
</comment>